<keyword evidence="6" id="KW-0029">Amino-acid transport</keyword>
<comment type="subcellular location">
    <subcellularLocation>
        <location evidence="1">Membrane</location>
        <topology evidence="1">Multi-pass membrane protein</topology>
    </subcellularLocation>
</comment>
<accession>A0AA88H7Z6</accession>
<evidence type="ECO:0000256" key="8">
    <source>
        <dbReference type="ARBA" id="ARBA00023053"/>
    </source>
</evidence>
<dbReference type="PANTHER" id="PTHR11616">
    <property type="entry name" value="SODIUM/CHLORIDE DEPENDENT TRANSPORTER"/>
    <property type="match status" value="1"/>
</dbReference>
<keyword evidence="10 17" id="KW-0472">Membrane</keyword>
<proteinExistence type="inferred from homology"/>
<evidence type="ECO:0000256" key="9">
    <source>
        <dbReference type="ARBA" id="ARBA00023065"/>
    </source>
</evidence>
<dbReference type="GO" id="GO:0005886">
    <property type="term" value="C:plasma membrane"/>
    <property type="evidence" value="ECO:0007669"/>
    <property type="project" value="TreeGrafter"/>
</dbReference>
<organism evidence="18 19">
    <name type="scientific">Artemia franciscana</name>
    <name type="common">Brine shrimp</name>
    <name type="synonym">Artemia sanfranciscana</name>
    <dbReference type="NCBI Taxonomy" id="6661"/>
    <lineage>
        <taxon>Eukaryota</taxon>
        <taxon>Metazoa</taxon>
        <taxon>Ecdysozoa</taxon>
        <taxon>Arthropoda</taxon>
        <taxon>Crustacea</taxon>
        <taxon>Branchiopoda</taxon>
        <taxon>Anostraca</taxon>
        <taxon>Artemiidae</taxon>
        <taxon>Artemia</taxon>
    </lineage>
</organism>
<comment type="function">
    <text evidence="13">Unusual broad substrate spectrum amino acid:sodium cotransporter that promotes absorption of the D isomers of essential amino acids. Neutral amino acids are the preferred substrates, especially methionine and phenylalanine.</text>
</comment>
<evidence type="ECO:0000256" key="5">
    <source>
        <dbReference type="ARBA" id="ARBA00022847"/>
    </source>
</evidence>
<reference evidence="18" key="1">
    <citation type="submission" date="2023-07" db="EMBL/GenBank/DDBJ databases">
        <title>Chromosome-level genome assembly of Artemia franciscana.</title>
        <authorList>
            <person name="Jo E."/>
        </authorList>
    </citation>
    <scope>NUCLEOTIDE SEQUENCE</scope>
    <source>
        <tissue evidence="18">Whole body</tissue>
    </source>
</reference>
<dbReference type="Pfam" id="PF00209">
    <property type="entry name" value="SNF"/>
    <property type="match status" value="1"/>
</dbReference>
<keyword evidence="5" id="KW-0769">Symport</keyword>
<evidence type="ECO:0000256" key="11">
    <source>
        <dbReference type="ARBA" id="ARBA00023180"/>
    </source>
</evidence>
<feature type="binding site" evidence="15">
    <location>
        <position position="67"/>
    </location>
    <ligand>
        <name>Na(+)</name>
        <dbReference type="ChEBI" id="CHEBI:29101"/>
        <label>1</label>
    </ligand>
</feature>
<evidence type="ECO:0000313" key="18">
    <source>
        <dbReference type="EMBL" id="KAK2703773.1"/>
    </source>
</evidence>
<feature type="region of interest" description="Disordered" evidence="16">
    <location>
        <begin position="27"/>
        <end position="46"/>
    </location>
</feature>
<dbReference type="GO" id="GO:0015179">
    <property type="term" value="F:L-amino acid transmembrane transporter activity"/>
    <property type="evidence" value="ECO:0007669"/>
    <property type="project" value="TreeGrafter"/>
</dbReference>
<dbReference type="InterPro" id="IPR000175">
    <property type="entry name" value="Na/ntran_symport"/>
</dbReference>
<dbReference type="PROSITE" id="PS50267">
    <property type="entry name" value="NA_NEUROTRAN_SYMP_3"/>
    <property type="match status" value="1"/>
</dbReference>
<evidence type="ECO:0000256" key="16">
    <source>
        <dbReference type="SAM" id="MobiDB-lite"/>
    </source>
</evidence>
<evidence type="ECO:0000313" key="19">
    <source>
        <dbReference type="Proteomes" id="UP001187531"/>
    </source>
</evidence>
<keyword evidence="19" id="KW-1185">Reference proteome</keyword>
<dbReference type="EMBL" id="JAVRJZ010000078">
    <property type="protein sequence ID" value="KAK2703773.1"/>
    <property type="molecule type" value="Genomic_DNA"/>
</dbReference>
<evidence type="ECO:0000256" key="2">
    <source>
        <dbReference type="ARBA" id="ARBA00006459"/>
    </source>
</evidence>
<keyword evidence="11" id="KW-0325">Glycoprotein</keyword>
<keyword evidence="12" id="KW-0739">Sodium transport</keyword>
<keyword evidence="8 15" id="KW-0915">Sodium</keyword>
<evidence type="ECO:0000256" key="10">
    <source>
        <dbReference type="ARBA" id="ARBA00023136"/>
    </source>
</evidence>
<comment type="caution">
    <text evidence="18">The sequence shown here is derived from an EMBL/GenBank/DDBJ whole genome shotgun (WGS) entry which is preliminary data.</text>
</comment>
<comment type="similarity">
    <text evidence="2">Belongs to the sodium:neurotransmitter symporter (SNF) (TC 2.A.22) family.</text>
</comment>
<dbReference type="Proteomes" id="UP001187531">
    <property type="component" value="Unassembled WGS sequence"/>
</dbReference>
<evidence type="ECO:0000256" key="1">
    <source>
        <dbReference type="ARBA" id="ARBA00004141"/>
    </source>
</evidence>
<evidence type="ECO:0000256" key="6">
    <source>
        <dbReference type="ARBA" id="ARBA00022970"/>
    </source>
</evidence>
<evidence type="ECO:0000256" key="17">
    <source>
        <dbReference type="SAM" id="Phobius"/>
    </source>
</evidence>
<dbReference type="PANTHER" id="PTHR11616:SF321">
    <property type="entry name" value="SODIUM-DEPENDENT NUTRIENT AMINO ACID TRANSPORTER 1-RELATED"/>
    <property type="match status" value="1"/>
</dbReference>
<feature type="transmembrane region" description="Helical" evidence="17">
    <location>
        <begin position="83"/>
        <end position="101"/>
    </location>
</feature>
<keyword evidence="9" id="KW-0406">Ion transport</keyword>
<keyword evidence="4 17" id="KW-0812">Transmembrane</keyword>
<evidence type="ECO:0000256" key="4">
    <source>
        <dbReference type="ARBA" id="ARBA00022692"/>
    </source>
</evidence>
<dbReference type="AlphaFoldDB" id="A0AA88H7Z6"/>
<dbReference type="GO" id="GO:0046872">
    <property type="term" value="F:metal ion binding"/>
    <property type="evidence" value="ECO:0007669"/>
    <property type="project" value="UniProtKB-KW"/>
</dbReference>
<keyword evidence="3" id="KW-0813">Transport</keyword>
<evidence type="ECO:0000256" key="15">
    <source>
        <dbReference type="PIRSR" id="PIRSR600175-1"/>
    </source>
</evidence>
<gene>
    <name evidence="18" type="ORF">QYM36_017905</name>
</gene>
<dbReference type="InterPro" id="IPR037272">
    <property type="entry name" value="SNS_sf"/>
</dbReference>
<dbReference type="SUPFAM" id="SSF161070">
    <property type="entry name" value="SNF-like"/>
    <property type="match status" value="1"/>
</dbReference>
<dbReference type="GO" id="GO:0005283">
    <property type="term" value="F:amino acid:sodium symporter activity"/>
    <property type="evidence" value="ECO:0007669"/>
    <property type="project" value="TreeGrafter"/>
</dbReference>
<dbReference type="PRINTS" id="PR00176">
    <property type="entry name" value="NANEUSMPORT"/>
</dbReference>
<evidence type="ECO:0000256" key="3">
    <source>
        <dbReference type="ARBA" id="ARBA00022448"/>
    </source>
</evidence>
<evidence type="ECO:0000256" key="13">
    <source>
        <dbReference type="ARBA" id="ARBA00037785"/>
    </source>
</evidence>
<name>A0AA88H7Z6_ARTSF</name>
<sequence length="190" mass="20789">MRWINNEHSPPKYEYCNPAYEAEEASESIPEKPANCENEDPGPQRQQWGSPVEFLMSCISMSVGLGNVWRFPVTAYENGGGAFLIPYLIVLLIIGRPLYYLEMILGQFSGYGQVKIWGVVPLLKGPPCPKSMALEPVSEAEIAKIVNCLRGSSSSGPDPTCSTSLVSASTWVLARLSVNSKQTSNGRPFT</sequence>
<keyword evidence="7 17" id="KW-1133">Transmembrane helix</keyword>
<evidence type="ECO:0000256" key="12">
    <source>
        <dbReference type="ARBA" id="ARBA00023201"/>
    </source>
</evidence>
<evidence type="ECO:0000256" key="14">
    <source>
        <dbReference type="ARBA" id="ARBA00040215"/>
    </source>
</evidence>
<dbReference type="GO" id="GO:0089718">
    <property type="term" value="P:amino acid import across plasma membrane"/>
    <property type="evidence" value="ECO:0007669"/>
    <property type="project" value="TreeGrafter"/>
</dbReference>
<protein>
    <recommendedName>
        <fullName evidence="14">Sodium-dependent nutrient amino acid transporter 1</fullName>
    </recommendedName>
</protein>
<evidence type="ECO:0000256" key="7">
    <source>
        <dbReference type="ARBA" id="ARBA00022989"/>
    </source>
</evidence>
<feature type="binding site" evidence="15">
    <location>
        <position position="63"/>
    </location>
    <ligand>
        <name>Na(+)</name>
        <dbReference type="ChEBI" id="CHEBI:29101"/>
        <label>1</label>
    </ligand>
</feature>
<keyword evidence="15" id="KW-0479">Metal-binding</keyword>